<dbReference type="SUPFAM" id="SSF53254">
    <property type="entry name" value="Phosphoglycerate mutase-like"/>
    <property type="match status" value="1"/>
</dbReference>
<dbReference type="EC" id="3.1.3.73" evidence="1"/>
<proteinExistence type="predicted"/>
<dbReference type="InterPro" id="IPR029033">
    <property type="entry name" value="His_PPase_superfam"/>
</dbReference>
<dbReference type="RefSeq" id="WP_307408746.1">
    <property type="nucleotide sequence ID" value="NZ_JAUSTW010000004.1"/>
</dbReference>
<evidence type="ECO:0000313" key="1">
    <source>
        <dbReference type="EMBL" id="MDQ0199639.1"/>
    </source>
</evidence>
<dbReference type="PANTHER" id="PTHR48100:SF1">
    <property type="entry name" value="HISTIDINE PHOSPHATASE FAMILY PROTEIN-RELATED"/>
    <property type="match status" value="1"/>
</dbReference>
<gene>
    <name evidence="1" type="ORF">J2S10_002821</name>
</gene>
<dbReference type="CDD" id="cd07067">
    <property type="entry name" value="HP_PGM_like"/>
    <property type="match status" value="1"/>
</dbReference>
<sequence length="203" mass="23942">MDDRVVIALFRHGLTVENKRKAYLGWNDSPLCPETKDLSISTRYEYYFSSDLQRCISTVQLLFPNTNPFLIEELREMHFGKWEGKTYDELKADLLYQRWLSDPFHICPPEGESFYRFTKRVQAGWQRIIQEMHSHSIQRCAVMTHGGVIRYLLSELAPEQKDFWSWQTPHDQGLELMFDKDALRRGKRCTLLLEVPLTGKDHG</sequence>
<dbReference type="Pfam" id="PF00300">
    <property type="entry name" value="His_Phos_1"/>
    <property type="match status" value="1"/>
</dbReference>
<dbReference type="InterPro" id="IPR050275">
    <property type="entry name" value="PGM_Phosphatase"/>
</dbReference>
<evidence type="ECO:0000313" key="2">
    <source>
        <dbReference type="Proteomes" id="UP001224122"/>
    </source>
</evidence>
<comment type="caution">
    <text evidence="1">The sequence shown here is derived from an EMBL/GenBank/DDBJ whole genome shotgun (WGS) entry which is preliminary data.</text>
</comment>
<dbReference type="Proteomes" id="UP001224122">
    <property type="component" value="Unassembled WGS sequence"/>
</dbReference>
<accession>A0ABT9XVN3</accession>
<reference evidence="1 2" key="1">
    <citation type="submission" date="2023-07" db="EMBL/GenBank/DDBJ databases">
        <title>Genomic Encyclopedia of Type Strains, Phase IV (KMG-IV): sequencing the most valuable type-strain genomes for metagenomic binning, comparative biology and taxonomic classification.</title>
        <authorList>
            <person name="Goeker M."/>
        </authorList>
    </citation>
    <scope>NUCLEOTIDE SEQUENCE [LARGE SCALE GENOMIC DNA]</scope>
    <source>
        <strain evidence="1 2">DSM 27594</strain>
    </source>
</reference>
<keyword evidence="1" id="KW-0378">Hydrolase</keyword>
<name>A0ABT9XVN3_9BACI</name>
<organism evidence="1 2">
    <name type="scientific">Neobacillus ginsengisoli</name>
    <dbReference type="NCBI Taxonomy" id="904295"/>
    <lineage>
        <taxon>Bacteria</taxon>
        <taxon>Bacillati</taxon>
        <taxon>Bacillota</taxon>
        <taxon>Bacilli</taxon>
        <taxon>Bacillales</taxon>
        <taxon>Bacillaceae</taxon>
        <taxon>Neobacillus</taxon>
    </lineage>
</organism>
<protein>
    <submittedName>
        <fullName evidence="1">Alpha-ribazole phosphatase</fullName>
        <ecNumber evidence="1">3.1.3.73</ecNumber>
    </submittedName>
</protein>
<dbReference type="SMART" id="SM00855">
    <property type="entry name" value="PGAM"/>
    <property type="match status" value="1"/>
</dbReference>
<keyword evidence="2" id="KW-1185">Reference proteome</keyword>
<dbReference type="Gene3D" id="3.40.50.1240">
    <property type="entry name" value="Phosphoglycerate mutase-like"/>
    <property type="match status" value="1"/>
</dbReference>
<dbReference type="PANTHER" id="PTHR48100">
    <property type="entry name" value="BROAD-SPECIFICITY PHOSPHATASE YOR283W-RELATED"/>
    <property type="match status" value="1"/>
</dbReference>
<dbReference type="InterPro" id="IPR013078">
    <property type="entry name" value="His_Pase_superF_clade-1"/>
</dbReference>
<dbReference type="EMBL" id="JAUSTW010000004">
    <property type="protein sequence ID" value="MDQ0199639.1"/>
    <property type="molecule type" value="Genomic_DNA"/>
</dbReference>
<dbReference type="GO" id="GO:0043755">
    <property type="term" value="F:alpha-ribazole phosphatase activity"/>
    <property type="evidence" value="ECO:0007669"/>
    <property type="project" value="UniProtKB-EC"/>
</dbReference>